<gene>
    <name evidence="9" type="primary">hemN_32</name>
    <name evidence="9" type="ORF">SDC9_91450</name>
</gene>
<dbReference type="SFLD" id="SFLDS00029">
    <property type="entry name" value="Radical_SAM"/>
    <property type="match status" value="2"/>
</dbReference>
<evidence type="ECO:0000256" key="5">
    <source>
        <dbReference type="ARBA" id="ARBA00023004"/>
    </source>
</evidence>
<dbReference type="InterPro" id="IPR013785">
    <property type="entry name" value="Aldolase_TIM"/>
</dbReference>
<evidence type="ECO:0000313" key="9">
    <source>
        <dbReference type="EMBL" id="MPM44769.1"/>
    </source>
</evidence>
<dbReference type="NCBIfam" id="TIGR00539">
    <property type="entry name" value="hemN_rel"/>
    <property type="match status" value="1"/>
</dbReference>
<dbReference type="PANTHER" id="PTHR13932">
    <property type="entry name" value="COPROPORPHYRINIGEN III OXIDASE"/>
    <property type="match status" value="1"/>
</dbReference>
<evidence type="ECO:0000256" key="2">
    <source>
        <dbReference type="ARBA" id="ARBA00022617"/>
    </source>
</evidence>
<proteinExistence type="inferred from homology"/>
<dbReference type="GO" id="GO:0006779">
    <property type="term" value="P:porphyrin-containing compound biosynthetic process"/>
    <property type="evidence" value="ECO:0007669"/>
    <property type="project" value="InterPro"/>
</dbReference>
<dbReference type="Gene3D" id="3.20.20.70">
    <property type="entry name" value="Aldolase class I"/>
    <property type="match status" value="1"/>
</dbReference>
<dbReference type="GO" id="GO:0046872">
    <property type="term" value="F:metal ion binding"/>
    <property type="evidence" value="ECO:0007669"/>
    <property type="project" value="UniProtKB-KW"/>
</dbReference>
<keyword evidence="7" id="KW-0143">Chaperone</keyword>
<sequence length="432" mass="48840">MKATLPCKTGVKNIECFYECILPSKEAAALKKEQKSLGLYIHIPFCAKKCDYCDFYSLSGAESRMDAYVQALETQIVEIAPRADRHVVDSVYFGGGTPTLLGSKRLVRLLKAIQKKYHVAKDAEITLEANPESAGDFKELRALRRAGFNRLSLGMQSADDDELRAIGRIHTAAQVKTAVEAARKAKLSNLSLDLIYGLPGQSMETWQKNLTAAVDLAPQHLSCYGLKVEDGTPLFQRRDSERFPDDEAQAEMYLWTVDYLRRHGFFQYEISNFARTGFESRHNLKYWTLGEYAGFGPGAHSDFGSVRYAYEKNLEGYIEGVKAGGPLLSENERIPPLDRDTEWLMLGLRTVWGLDPKVFENRFRRRFDCFLPFLEECRQAGYAVEEDGRWHLTPKGFLVSNQIIGGMLDALGADKKRREEARARGDFRVDLG</sequence>
<protein>
    <submittedName>
        <fullName evidence="9">Oxygen-independent coproporphyrinogen-III oxidase-like protein YqeR</fullName>
        <ecNumber evidence="9">1.3.99.-</ecNumber>
    </submittedName>
</protein>
<evidence type="ECO:0000256" key="3">
    <source>
        <dbReference type="ARBA" id="ARBA00022691"/>
    </source>
</evidence>
<dbReference type="InterPro" id="IPR006638">
    <property type="entry name" value="Elp3/MiaA/NifB-like_rSAM"/>
</dbReference>
<dbReference type="Pfam" id="PF04055">
    <property type="entry name" value="Radical_SAM"/>
    <property type="match status" value="1"/>
</dbReference>
<dbReference type="EMBL" id="VSSQ01010608">
    <property type="protein sequence ID" value="MPM44769.1"/>
    <property type="molecule type" value="Genomic_DNA"/>
</dbReference>
<reference evidence="9" key="1">
    <citation type="submission" date="2019-08" db="EMBL/GenBank/DDBJ databases">
        <authorList>
            <person name="Kucharzyk K."/>
            <person name="Murdoch R.W."/>
            <person name="Higgins S."/>
            <person name="Loffler F."/>
        </authorList>
    </citation>
    <scope>NUCLEOTIDE SEQUENCE</scope>
</reference>
<dbReference type="PROSITE" id="PS51918">
    <property type="entry name" value="RADICAL_SAM"/>
    <property type="match status" value="1"/>
</dbReference>
<dbReference type="SFLD" id="SFLDF00562">
    <property type="entry name" value="HemN-like__clustered_with_heat"/>
    <property type="match status" value="1"/>
</dbReference>
<dbReference type="AlphaFoldDB" id="A0A644ZUT6"/>
<dbReference type="GO" id="GO:0051539">
    <property type="term" value="F:4 iron, 4 sulfur cluster binding"/>
    <property type="evidence" value="ECO:0007669"/>
    <property type="project" value="InterPro"/>
</dbReference>
<evidence type="ECO:0000259" key="8">
    <source>
        <dbReference type="PROSITE" id="PS51918"/>
    </source>
</evidence>
<keyword evidence="4" id="KW-0479">Metal-binding</keyword>
<dbReference type="InterPro" id="IPR010723">
    <property type="entry name" value="HemN_C"/>
</dbReference>
<keyword evidence="5" id="KW-0408">Iron</keyword>
<dbReference type="SFLD" id="SFLDF00288">
    <property type="entry name" value="HemN-like__clustered_with_nucl"/>
    <property type="match status" value="1"/>
</dbReference>
<keyword evidence="2" id="KW-0349">Heme</keyword>
<comment type="similarity">
    <text evidence="1">Belongs to the anaerobic coproporphyrinogen-III oxidase family. HemW subfamily.</text>
</comment>
<name>A0A644ZUT6_9ZZZZ</name>
<evidence type="ECO:0000256" key="4">
    <source>
        <dbReference type="ARBA" id="ARBA00022723"/>
    </source>
</evidence>
<dbReference type="EC" id="1.3.99.-" evidence="9"/>
<dbReference type="SFLD" id="SFLDG01082">
    <property type="entry name" value="B12-binding_domain_containing"/>
    <property type="match status" value="1"/>
</dbReference>
<dbReference type="InterPro" id="IPR004559">
    <property type="entry name" value="HemW-like"/>
</dbReference>
<keyword evidence="6" id="KW-0411">Iron-sulfur</keyword>
<dbReference type="SMART" id="SM00729">
    <property type="entry name" value="Elp3"/>
    <property type="match status" value="1"/>
</dbReference>
<evidence type="ECO:0000256" key="1">
    <source>
        <dbReference type="ARBA" id="ARBA00006100"/>
    </source>
</evidence>
<dbReference type="CDD" id="cd01335">
    <property type="entry name" value="Radical_SAM"/>
    <property type="match status" value="1"/>
</dbReference>
<dbReference type="GO" id="GO:0004109">
    <property type="term" value="F:coproporphyrinogen oxidase activity"/>
    <property type="evidence" value="ECO:0007669"/>
    <property type="project" value="InterPro"/>
</dbReference>
<dbReference type="SUPFAM" id="SSF102114">
    <property type="entry name" value="Radical SAM enzymes"/>
    <property type="match status" value="1"/>
</dbReference>
<dbReference type="PANTHER" id="PTHR13932:SF5">
    <property type="entry name" value="RADICAL S-ADENOSYL METHIONINE DOMAIN-CONTAINING PROTEIN 1, MITOCHONDRIAL"/>
    <property type="match status" value="1"/>
</dbReference>
<accession>A0A644ZUT6</accession>
<dbReference type="InterPro" id="IPR007197">
    <property type="entry name" value="rSAM"/>
</dbReference>
<evidence type="ECO:0000256" key="7">
    <source>
        <dbReference type="ARBA" id="ARBA00023186"/>
    </source>
</evidence>
<keyword evidence="9" id="KW-0560">Oxidoreductase</keyword>
<dbReference type="InterPro" id="IPR058240">
    <property type="entry name" value="rSAM_sf"/>
</dbReference>
<dbReference type="SFLD" id="SFLDG01065">
    <property type="entry name" value="anaerobic_coproporphyrinogen-I"/>
    <property type="match status" value="2"/>
</dbReference>
<comment type="caution">
    <text evidence="9">The sequence shown here is derived from an EMBL/GenBank/DDBJ whole genome shotgun (WGS) entry which is preliminary data.</text>
</comment>
<dbReference type="InterPro" id="IPR034505">
    <property type="entry name" value="Coproporphyrinogen-III_oxidase"/>
</dbReference>
<evidence type="ECO:0000256" key="6">
    <source>
        <dbReference type="ARBA" id="ARBA00023014"/>
    </source>
</evidence>
<keyword evidence="3" id="KW-0949">S-adenosyl-L-methionine</keyword>
<feature type="domain" description="Radical SAM core" evidence="8">
    <location>
        <begin position="31"/>
        <end position="266"/>
    </location>
</feature>
<organism evidence="9">
    <name type="scientific">bioreactor metagenome</name>
    <dbReference type="NCBI Taxonomy" id="1076179"/>
    <lineage>
        <taxon>unclassified sequences</taxon>
        <taxon>metagenomes</taxon>
        <taxon>ecological metagenomes</taxon>
    </lineage>
</organism>
<dbReference type="Pfam" id="PF06969">
    <property type="entry name" value="HemN_C"/>
    <property type="match status" value="1"/>
</dbReference>
<dbReference type="GO" id="GO:0005737">
    <property type="term" value="C:cytoplasm"/>
    <property type="evidence" value="ECO:0007669"/>
    <property type="project" value="InterPro"/>
</dbReference>